<evidence type="ECO:0000313" key="6">
    <source>
        <dbReference type="EMBL" id="MET3527631.1"/>
    </source>
</evidence>
<dbReference type="Pfam" id="PF04191">
    <property type="entry name" value="PEMT"/>
    <property type="match status" value="1"/>
</dbReference>
<keyword evidence="3 5" id="KW-1133">Transmembrane helix</keyword>
<dbReference type="InterPro" id="IPR007318">
    <property type="entry name" value="Phopholipid_MeTrfase"/>
</dbReference>
<comment type="caution">
    <text evidence="6">The sequence shown here is derived from an EMBL/GenBank/DDBJ whole genome shotgun (WGS) entry which is preliminary data.</text>
</comment>
<evidence type="ECO:0000256" key="3">
    <source>
        <dbReference type="ARBA" id="ARBA00022989"/>
    </source>
</evidence>
<keyword evidence="2 5" id="KW-0812">Transmembrane</keyword>
<proteinExistence type="predicted"/>
<feature type="transmembrane region" description="Helical" evidence="5">
    <location>
        <begin position="83"/>
        <end position="99"/>
    </location>
</feature>
<gene>
    <name evidence="6" type="ORF">ABID41_002749</name>
</gene>
<evidence type="ECO:0000256" key="2">
    <source>
        <dbReference type="ARBA" id="ARBA00022692"/>
    </source>
</evidence>
<dbReference type="Gene3D" id="1.20.120.1630">
    <property type="match status" value="1"/>
</dbReference>
<dbReference type="PANTHER" id="PTHR12714:SF24">
    <property type="entry name" value="SLR1182 PROTEIN"/>
    <property type="match status" value="1"/>
</dbReference>
<reference evidence="6 7" key="1">
    <citation type="submission" date="2024-06" db="EMBL/GenBank/DDBJ databases">
        <title>Genomic Encyclopedia of Type Strains, Phase IV (KMG-IV): sequencing the most valuable type-strain genomes for metagenomic binning, comparative biology and taxonomic classification.</title>
        <authorList>
            <person name="Goeker M."/>
        </authorList>
    </citation>
    <scope>NUCLEOTIDE SEQUENCE [LARGE SCALE GENOMIC DNA]</scope>
    <source>
        <strain evidence="6 7">DSM 17809</strain>
    </source>
</reference>
<dbReference type="Proteomes" id="UP001549110">
    <property type="component" value="Unassembled WGS sequence"/>
</dbReference>
<name>A0ABV2ELZ7_9CAUL</name>
<keyword evidence="7" id="KW-1185">Reference proteome</keyword>
<dbReference type="PANTHER" id="PTHR12714">
    <property type="entry name" value="PROTEIN-S ISOPRENYLCYSTEINE O-METHYLTRANSFERASE"/>
    <property type="match status" value="1"/>
</dbReference>
<evidence type="ECO:0000256" key="1">
    <source>
        <dbReference type="ARBA" id="ARBA00004127"/>
    </source>
</evidence>
<feature type="transmembrane region" description="Helical" evidence="5">
    <location>
        <begin position="33"/>
        <end position="53"/>
    </location>
</feature>
<dbReference type="RefSeq" id="WP_331932051.1">
    <property type="nucleotide sequence ID" value="NZ_JBEPLU010000002.1"/>
</dbReference>
<sequence length="146" mass="16023">MMRILPPILVLGLLILMALLRAGAPGPIIPPPWPWLGMVPLLAGLALLIAGSGRFREVGTNIKTFDEPDVLVTDGPFRFSRNPMYLGFLLLLTGVAAIMGAGSPFVGPLVFALAAGLWYIPYEERAMRAKFGEAYEAYARRVRRWI</sequence>
<accession>A0ABV2ELZ7</accession>
<organism evidence="6 7">
    <name type="scientific">Phenylobacterium koreense</name>
    <dbReference type="NCBI Taxonomy" id="266125"/>
    <lineage>
        <taxon>Bacteria</taxon>
        <taxon>Pseudomonadati</taxon>
        <taxon>Pseudomonadota</taxon>
        <taxon>Alphaproteobacteria</taxon>
        <taxon>Caulobacterales</taxon>
        <taxon>Caulobacteraceae</taxon>
        <taxon>Phenylobacterium</taxon>
    </lineage>
</organism>
<keyword evidence="4 5" id="KW-0472">Membrane</keyword>
<evidence type="ECO:0000256" key="5">
    <source>
        <dbReference type="SAM" id="Phobius"/>
    </source>
</evidence>
<protein>
    <submittedName>
        <fullName evidence="6">Protein-S-isoprenylcysteine O-methyltransferase Ste14</fullName>
    </submittedName>
</protein>
<dbReference type="EMBL" id="JBEPLU010000002">
    <property type="protein sequence ID" value="MET3527631.1"/>
    <property type="molecule type" value="Genomic_DNA"/>
</dbReference>
<feature type="transmembrane region" description="Helical" evidence="5">
    <location>
        <begin position="105"/>
        <end position="122"/>
    </location>
</feature>
<evidence type="ECO:0000313" key="7">
    <source>
        <dbReference type="Proteomes" id="UP001549110"/>
    </source>
</evidence>
<evidence type="ECO:0000256" key="4">
    <source>
        <dbReference type="ARBA" id="ARBA00023136"/>
    </source>
</evidence>
<comment type="subcellular location">
    <subcellularLocation>
        <location evidence="1">Endomembrane system</location>
        <topology evidence="1">Multi-pass membrane protein</topology>
    </subcellularLocation>
</comment>